<dbReference type="SUPFAM" id="SSF89550">
    <property type="entry name" value="PHP domain-like"/>
    <property type="match status" value="1"/>
</dbReference>
<name>X1BWZ9_9ZZZZ</name>
<dbReference type="InterPro" id="IPR010140">
    <property type="entry name" value="Histidinol_P_phosphatase_HisJ"/>
</dbReference>
<dbReference type="AlphaFoldDB" id="X1BWZ9"/>
<protein>
    <submittedName>
        <fullName evidence="2">Uncharacterized protein</fullName>
    </submittedName>
</protein>
<evidence type="ECO:0000256" key="1">
    <source>
        <dbReference type="ARBA" id="ARBA00022801"/>
    </source>
</evidence>
<dbReference type="Gene3D" id="3.20.20.140">
    <property type="entry name" value="Metal-dependent hydrolases"/>
    <property type="match status" value="1"/>
</dbReference>
<keyword evidence="1" id="KW-0378">Hydrolase</keyword>
<feature type="non-terminal residue" evidence="2">
    <location>
        <position position="1"/>
    </location>
</feature>
<organism evidence="2">
    <name type="scientific">marine sediment metagenome</name>
    <dbReference type="NCBI Taxonomy" id="412755"/>
    <lineage>
        <taxon>unclassified sequences</taxon>
        <taxon>metagenomes</taxon>
        <taxon>ecological metagenomes</taxon>
    </lineage>
</organism>
<dbReference type="EMBL" id="BART01018665">
    <property type="protein sequence ID" value="GAG76691.1"/>
    <property type="molecule type" value="Genomic_DNA"/>
</dbReference>
<dbReference type="GO" id="GO:0005737">
    <property type="term" value="C:cytoplasm"/>
    <property type="evidence" value="ECO:0007669"/>
    <property type="project" value="TreeGrafter"/>
</dbReference>
<dbReference type="GO" id="GO:0000105">
    <property type="term" value="P:L-histidine biosynthetic process"/>
    <property type="evidence" value="ECO:0007669"/>
    <property type="project" value="InterPro"/>
</dbReference>
<comment type="caution">
    <text evidence="2">The sequence shown here is derived from an EMBL/GenBank/DDBJ whole genome shotgun (WGS) entry which is preliminary data.</text>
</comment>
<dbReference type="InterPro" id="IPR016195">
    <property type="entry name" value="Pol/histidinol_Pase-like"/>
</dbReference>
<accession>X1BWZ9</accession>
<reference evidence="2" key="1">
    <citation type="journal article" date="2014" name="Front. Microbiol.">
        <title>High frequency of phylogenetically diverse reductive dehalogenase-homologous genes in deep subseafloor sedimentary metagenomes.</title>
        <authorList>
            <person name="Kawai M."/>
            <person name="Futagami T."/>
            <person name="Toyoda A."/>
            <person name="Takaki Y."/>
            <person name="Nishi S."/>
            <person name="Hori S."/>
            <person name="Arai W."/>
            <person name="Tsubouchi T."/>
            <person name="Morono Y."/>
            <person name="Uchiyama I."/>
            <person name="Ito T."/>
            <person name="Fujiyama A."/>
            <person name="Inagaki F."/>
            <person name="Takami H."/>
        </authorList>
    </citation>
    <scope>NUCLEOTIDE SEQUENCE</scope>
    <source>
        <strain evidence="2">Expedition CK06-06</strain>
    </source>
</reference>
<evidence type="ECO:0000313" key="2">
    <source>
        <dbReference type="EMBL" id="GAG76691.1"/>
    </source>
</evidence>
<dbReference type="NCBIfam" id="TIGR01856">
    <property type="entry name" value="hisJ_fam"/>
    <property type="match status" value="1"/>
</dbReference>
<dbReference type="PANTHER" id="PTHR21039:SF0">
    <property type="entry name" value="HISTIDINOL-PHOSPHATASE"/>
    <property type="match status" value="1"/>
</dbReference>
<dbReference type="PANTHER" id="PTHR21039">
    <property type="entry name" value="HISTIDINOL PHOSPHATASE-RELATED"/>
    <property type="match status" value="1"/>
</dbReference>
<dbReference type="GO" id="GO:0004401">
    <property type="term" value="F:histidinol-phosphatase activity"/>
    <property type="evidence" value="ECO:0007669"/>
    <property type="project" value="InterPro"/>
</dbReference>
<gene>
    <name evidence="2" type="ORF">S01H4_35165</name>
</gene>
<proteinExistence type="predicted"/>
<sequence>NKYEEYDANEELYLEFYNTLQDMIKTPTFDFDIVTHFDLPKKFNKRVENNKLIMEKVVETLELIKKRNLTVEINTSGLRKEIKEQYPSEEIIREMYDLDIPILLGSDAHQPKEIAYKFKETTNLLKNIGYNQLVHFEKRKRSYLDI</sequence>